<accession>A0ABD1TIJ4</accession>
<name>A0ABD1TIJ4_9LAMI</name>
<keyword evidence="2" id="KW-1185">Reference proteome</keyword>
<dbReference type="PANTHER" id="PTHR11439">
    <property type="entry name" value="GAG-POL-RELATED RETROTRANSPOSON"/>
    <property type="match status" value="1"/>
</dbReference>
<organism evidence="1 2">
    <name type="scientific">Abeliophyllum distichum</name>
    <dbReference type="NCBI Taxonomy" id="126358"/>
    <lineage>
        <taxon>Eukaryota</taxon>
        <taxon>Viridiplantae</taxon>
        <taxon>Streptophyta</taxon>
        <taxon>Embryophyta</taxon>
        <taxon>Tracheophyta</taxon>
        <taxon>Spermatophyta</taxon>
        <taxon>Magnoliopsida</taxon>
        <taxon>eudicotyledons</taxon>
        <taxon>Gunneridae</taxon>
        <taxon>Pentapetalae</taxon>
        <taxon>asterids</taxon>
        <taxon>lamiids</taxon>
        <taxon>Lamiales</taxon>
        <taxon>Oleaceae</taxon>
        <taxon>Forsythieae</taxon>
        <taxon>Abeliophyllum</taxon>
    </lineage>
</organism>
<sequence>MDDLVAYTDSDYAGDMKDRKSTSGYVFMMSFGAVSWSSRKQSIVTLFTTEAEFVAASSVSVRLYGCKGFSSSSVALKLKEFCAGSSCTLHMSGNGGFPAFLLLGVSPCIFSKRCCNTKDVVGTTFFELANLLVLVS</sequence>
<reference evidence="2" key="1">
    <citation type="submission" date="2024-07" db="EMBL/GenBank/DDBJ databases">
        <title>Two chromosome-level genome assemblies of Korean endemic species Abeliophyllum distichum and Forsythia ovata (Oleaceae).</title>
        <authorList>
            <person name="Jang H."/>
        </authorList>
    </citation>
    <scope>NUCLEOTIDE SEQUENCE [LARGE SCALE GENOMIC DNA]</scope>
</reference>
<dbReference type="AlphaFoldDB" id="A0ABD1TIJ4"/>
<comment type="caution">
    <text evidence="1">The sequence shown here is derived from an EMBL/GenBank/DDBJ whole genome shotgun (WGS) entry which is preliminary data.</text>
</comment>
<dbReference type="CDD" id="cd09272">
    <property type="entry name" value="RNase_HI_RT_Ty1"/>
    <property type="match status" value="1"/>
</dbReference>
<protein>
    <submittedName>
        <fullName evidence="1">Retrovirus-related Pol polyprotein from transposon TNT 1-94</fullName>
    </submittedName>
</protein>
<gene>
    <name evidence="1" type="ORF">Adt_17958</name>
</gene>
<dbReference type="EMBL" id="JBFOLK010000005">
    <property type="protein sequence ID" value="KAL2512358.1"/>
    <property type="molecule type" value="Genomic_DNA"/>
</dbReference>
<evidence type="ECO:0000313" key="1">
    <source>
        <dbReference type="EMBL" id="KAL2512358.1"/>
    </source>
</evidence>
<dbReference type="Proteomes" id="UP001604336">
    <property type="component" value="Unassembled WGS sequence"/>
</dbReference>
<evidence type="ECO:0000313" key="2">
    <source>
        <dbReference type="Proteomes" id="UP001604336"/>
    </source>
</evidence>
<dbReference type="PANTHER" id="PTHR11439:SF517">
    <property type="entry name" value="CYSTEINE-RICH RLK (RECEPTOR-LIKE PROTEIN KINASE) 8"/>
    <property type="match status" value="1"/>
</dbReference>
<proteinExistence type="predicted"/>